<evidence type="ECO:0000313" key="2">
    <source>
        <dbReference type="EMBL" id="GJT31299.1"/>
    </source>
</evidence>
<evidence type="ECO:0000256" key="1">
    <source>
        <dbReference type="SAM" id="MobiDB-lite"/>
    </source>
</evidence>
<evidence type="ECO:0000313" key="3">
    <source>
        <dbReference type="Proteomes" id="UP001151760"/>
    </source>
</evidence>
<keyword evidence="3" id="KW-1185">Reference proteome</keyword>
<reference evidence="2" key="2">
    <citation type="submission" date="2022-01" db="EMBL/GenBank/DDBJ databases">
        <authorList>
            <person name="Yamashiro T."/>
            <person name="Shiraishi A."/>
            <person name="Satake H."/>
            <person name="Nakayama K."/>
        </authorList>
    </citation>
    <scope>NUCLEOTIDE SEQUENCE</scope>
</reference>
<feature type="compositionally biased region" description="Low complexity" evidence="1">
    <location>
        <begin position="50"/>
        <end position="79"/>
    </location>
</feature>
<organism evidence="2 3">
    <name type="scientific">Tanacetum coccineum</name>
    <dbReference type="NCBI Taxonomy" id="301880"/>
    <lineage>
        <taxon>Eukaryota</taxon>
        <taxon>Viridiplantae</taxon>
        <taxon>Streptophyta</taxon>
        <taxon>Embryophyta</taxon>
        <taxon>Tracheophyta</taxon>
        <taxon>Spermatophyta</taxon>
        <taxon>Magnoliopsida</taxon>
        <taxon>eudicotyledons</taxon>
        <taxon>Gunneridae</taxon>
        <taxon>Pentapetalae</taxon>
        <taxon>asterids</taxon>
        <taxon>campanulids</taxon>
        <taxon>Asterales</taxon>
        <taxon>Asteraceae</taxon>
        <taxon>Asteroideae</taxon>
        <taxon>Anthemideae</taxon>
        <taxon>Anthemidinae</taxon>
        <taxon>Tanacetum</taxon>
    </lineage>
</organism>
<name>A0ABQ5D3A7_9ASTR</name>
<feature type="compositionally biased region" description="Basic and acidic residues" evidence="1">
    <location>
        <begin position="15"/>
        <end position="32"/>
    </location>
</feature>
<dbReference type="Proteomes" id="UP001151760">
    <property type="component" value="Unassembled WGS sequence"/>
</dbReference>
<comment type="caution">
    <text evidence="2">The sequence shown here is derived from an EMBL/GenBank/DDBJ whole genome shotgun (WGS) entry which is preliminary data.</text>
</comment>
<sequence>MDMMRKFSPNGEITDDYRCALHDNHDHDRSQCEEQPNERTPSPHPRKKSLSPPQSSSKSISSKSTHYTSSLSPSESPIPTHVVPPPRLHFVILIKLEPQELPPP</sequence>
<protein>
    <submittedName>
        <fullName evidence="2">Uncharacterized protein</fullName>
    </submittedName>
</protein>
<feature type="region of interest" description="Disordered" evidence="1">
    <location>
        <begin position="1"/>
        <end position="84"/>
    </location>
</feature>
<gene>
    <name evidence="2" type="ORF">Tco_0911574</name>
</gene>
<dbReference type="EMBL" id="BQNB010014694">
    <property type="protein sequence ID" value="GJT31299.1"/>
    <property type="molecule type" value="Genomic_DNA"/>
</dbReference>
<accession>A0ABQ5D3A7</accession>
<proteinExistence type="predicted"/>
<reference evidence="2" key="1">
    <citation type="journal article" date="2022" name="Int. J. Mol. Sci.">
        <title>Draft Genome of Tanacetum Coccineum: Genomic Comparison of Closely Related Tanacetum-Family Plants.</title>
        <authorList>
            <person name="Yamashiro T."/>
            <person name="Shiraishi A."/>
            <person name="Nakayama K."/>
            <person name="Satake H."/>
        </authorList>
    </citation>
    <scope>NUCLEOTIDE SEQUENCE</scope>
</reference>